<dbReference type="SFLD" id="SFLDG01386">
    <property type="entry name" value="main_SPASM_domain-containing"/>
    <property type="match status" value="1"/>
</dbReference>
<dbReference type="Gene3D" id="3.20.20.70">
    <property type="entry name" value="Aldolase class I"/>
    <property type="match status" value="1"/>
</dbReference>
<dbReference type="GO" id="GO:0003824">
    <property type="term" value="F:catalytic activity"/>
    <property type="evidence" value="ECO:0007669"/>
    <property type="project" value="InterPro"/>
</dbReference>
<dbReference type="CDD" id="cd01335">
    <property type="entry name" value="Radical_SAM"/>
    <property type="match status" value="1"/>
</dbReference>
<dbReference type="GeneID" id="59148456"/>
<dbReference type="InterPro" id="IPR008792">
    <property type="entry name" value="PQQD"/>
</dbReference>
<reference evidence="8 9" key="1">
    <citation type="submission" date="2020-10" db="EMBL/GenBank/DDBJ databases">
        <title>Thermofilum lucidum 3507LT sp. nov. a novel member of Thermofilaceae family isolated from Chile hot spring, and proposal of description order Thermofilales.</title>
        <authorList>
            <person name="Zayulina K.S."/>
            <person name="Elcheninov A.G."/>
            <person name="Toshchakov S.V."/>
            <person name="Kublanov I.V."/>
        </authorList>
    </citation>
    <scope>NUCLEOTIDE SEQUENCE [LARGE SCALE GENOMIC DNA]</scope>
    <source>
        <strain evidence="8 9">3507LT</strain>
    </source>
</reference>
<dbReference type="InterPro" id="IPR013785">
    <property type="entry name" value="Aldolase_TIM"/>
</dbReference>
<dbReference type="SFLD" id="SFLDS00029">
    <property type="entry name" value="Radical_SAM"/>
    <property type="match status" value="2"/>
</dbReference>
<dbReference type="PROSITE" id="PS51918">
    <property type="entry name" value="RADICAL_SAM"/>
    <property type="match status" value="1"/>
</dbReference>
<dbReference type="RefSeq" id="WP_192819071.1">
    <property type="nucleotide sequence ID" value="NZ_CP062310.1"/>
</dbReference>
<dbReference type="SFLD" id="SFLDG01387">
    <property type="entry name" value="BtrN-like_SPASM_domain_contain"/>
    <property type="match status" value="1"/>
</dbReference>
<dbReference type="AlphaFoldDB" id="A0A7L9FH64"/>
<keyword evidence="2" id="KW-0004">4Fe-4S</keyword>
<dbReference type="PANTHER" id="PTHR11228">
    <property type="entry name" value="RADICAL SAM DOMAIN PROTEIN"/>
    <property type="match status" value="1"/>
</dbReference>
<name>A0A7L9FH64_9CREN</name>
<evidence type="ECO:0000256" key="4">
    <source>
        <dbReference type="ARBA" id="ARBA00022723"/>
    </source>
</evidence>
<dbReference type="InParanoid" id="A0A7L9FH64"/>
<feature type="domain" description="Radical SAM core" evidence="7">
    <location>
        <begin position="119"/>
        <end position="330"/>
    </location>
</feature>
<comment type="cofactor">
    <cofactor evidence="1">
        <name>[4Fe-4S] cluster</name>
        <dbReference type="ChEBI" id="CHEBI:49883"/>
    </cofactor>
</comment>
<proteinExistence type="predicted"/>
<evidence type="ECO:0000256" key="2">
    <source>
        <dbReference type="ARBA" id="ARBA00022485"/>
    </source>
</evidence>
<dbReference type="PANTHER" id="PTHR11228:SF7">
    <property type="entry name" value="PQQA PEPTIDE CYCLASE"/>
    <property type="match status" value="1"/>
</dbReference>
<accession>A0A7L9FH64</accession>
<dbReference type="SMART" id="SM00729">
    <property type="entry name" value="Elp3"/>
    <property type="match status" value="1"/>
</dbReference>
<dbReference type="Gene3D" id="1.10.10.1150">
    <property type="entry name" value="Coenzyme PQQ synthesis protein D (PqqD)"/>
    <property type="match status" value="1"/>
</dbReference>
<dbReference type="KEGG" id="thel:IG193_01130"/>
<dbReference type="InterPro" id="IPR023885">
    <property type="entry name" value="4Fe4S-binding_SPASM_dom"/>
</dbReference>
<keyword evidence="9" id="KW-1185">Reference proteome</keyword>
<evidence type="ECO:0000256" key="5">
    <source>
        <dbReference type="ARBA" id="ARBA00023004"/>
    </source>
</evidence>
<dbReference type="Proteomes" id="UP000594121">
    <property type="component" value="Chromosome"/>
</dbReference>
<sequence length="462" mass="51416">MPIELSKRYYPFFSNARTENTYIRGRLVKSIILVPPLDKVVFLNETATEILVLLGKGLTPLEIVEELSHLYGADRGEVERDVTSFIESGLREGFIREEGSRRVPLDKLENSMQLTQGYLKFPVDVDVEVTRRCNMRCVHCYSNAMPSGEQGPPLEFFETLADELGEGSAMRVLLGGGEPLLRDDIVEIVEAFTSRGLAVHMSTNGLLFDEEIAEELYRAGLRVIQFSLDGIGEIHDTLRGFPGAFDRVVGAIKTAKSLGFTVLVKSVVMRANVHEISKVYELISKLGVDFYSFNRAVPAGRARPNWSKVYVLYSEYEKVLGSVKEALGGSRMEAGFEERLLHVAKPSVAEPPSTCNAGISYISIDANLRVRPCSYFPERFTCGGLYRDWESLKEAWNGCGLLRELRGLSFEKLEEPCRSCRRCYGGCRAAALLLYNRVTAPDPLCPLVERLGGLNAGGRESN</sequence>
<dbReference type="InterPro" id="IPR041881">
    <property type="entry name" value="PqqD_sf"/>
</dbReference>
<dbReference type="NCBIfam" id="TIGR04085">
    <property type="entry name" value="rSAM_more_4Fe4S"/>
    <property type="match status" value="1"/>
</dbReference>
<keyword evidence="5" id="KW-0408">Iron</keyword>
<dbReference type="InterPro" id="IPR058240">
    <property type="entry name" value="rSAM_sf"/>
</dbReference>
<dbReference type="InterPro" id="IPR007197">
    <property type="entry name" value="rSAM"/>
</dbReference>
<evidence type="ECO:0000256" key="3">
    <source>
        <dbReference type="ARBA" id="ARBA00022691"/>
    </source>
</evidence>
<evidence type="ECO:0000313" key="8">
    <source>
        <dbReference type="EMBL" id="QOJ79099.1"/>
    </source>
</evidence>
<evidence type="ECO:0000313" key="9">
    <source>
        <dbReference type="Proteomes" id="UP000594121"/>
    </source>
</evidence>
<evidence type="ECO:0000259" key="7">
    <source>
        <dbReference type="PROSITE" id="PS51918"/>
    </source>
</evidence>
<dbReference type="GO" id="GO:0051536">
    <property type="term" value="F:iron-sulfur cluster binding"/>
    <property type="evidence" value="ECO:0007669"/>
    <property type="project" value="UniProtKB-KW"/>
</dbReference>
<dbReference type="GO" id="GO:0046872">
    <property type="term" value="F:metal ion binding"/>
    <property type="evidence" value="ECO:0007669"/>
    <property type="project" value="UniProtKB-KW"/>
</dbReference>
<evidence type="ECO:0000256" key="6">
    <source>
        <dbReference type="ARBA" id="ARBA00023014"/>
    </source>
</evidence>
<keyword evidence="4" id="KW-0479">Metal-binding</keyword>
<dbReference type="InterPro" id="IPR034391">
    <property type="entry name" value="AdoMet-like_SPASM_containing"/>
</dbReference>
<dbReference type="InterPro" id="IPR050377">
    <property type="entry name" value="Radical_SAM_PqqE_MftC-like"/>
</dbReference>
<dbReference type="InterPro" id="IPR006638">
    <property type="entry name" value="Elp3/MiaA/NifB-like_rSAM"/>
</dbReference>
<keyword evidence="6" id="KW-0411">Iron-sulfur</keyword>
<dbReference type="SUPFAM" id="SSF102114">
    <property type="entry name" value="Radical SAM enzymes"/>
    <property type="match status" value="1"/>
</dbReference>
<dbReference type="Pfam" id="PF04055">
    <property type="entry name" value="Radical_SAM"/>
    <property type="match status" value="1"/>
</dbReference>
<gene>
    <name evidence="8" type="ORF">IG193_01130</name>
</gene>
<dbReference type="SFLD" id="SFLDG01067">
    <property type="entry name" value="SPASM/twitch_domain_containing"/>
    <property type="match status" value="2"/>
</dbReference>
<dbReference type="EMBL" id="CP062310">
    <property type="protein sequence ID" value="QOJ79099.1"/>
    <property type="molecule type" value="Genomic_DNA"/>
</dbReference>
<dbReference type="FunCoup" id="A0A7L9FH64">
    <property type="interactions" value="32"/>
</dbReference>
<keyword evidence="3" id="KW-0949">S-adenosyl-L-methionine</keyword>
<evidence type="ECO:0000256" key="1">
    <source>
        <dbReference type="ARBA" id="ARBA00001966"/>
    </source>
</evidence>
<organism evidence="8 9">
    <name type="scientific">Infirmifilum lucidum</name>
    <dbReference type="NCBI Taxonomy" id="2776706"/>
    <lineage>
        <taxon>Archaea</taxon>
        <taxon>Thermoproteota</taxon>
        <taxon>Thermoprotei</taxon>
        <taxon>Thermofilales</taxon>
        <taxon>Thermofilaceae</taxon>
        <taxon>Infirmifilum</taxon>
    </lineage>
</organism>
<protein>
    <submittedName>
        <fullName evidence="8">Radical SAM protein</fullName>
    </submittedName>
</protein>
<dbReference type="Pfam" id="PF05402">
    <property type="entry name" value="PqqD"/>
    <property type="match status" value="1"/>
</dbReference>